<proteinExistence type="predicted"/>
<accession>A0A2M6K8S8</accession>
<evidence type="ECO:0000313" key="2">
    <source>
        <dbReference type="Proteomes" id="UP000230869"/>
    </source>
</evidence>
<evidence type="ECO:0000313" key="1">
    <source>
        <dbReference type="EMBL" id="PIR13065.1"/>
    </source>
</evidence>
<sequence>MIFNERKTCEVCSSQSSKKLVELPYESKELETFIVKYYENRIPTSLLAGQKMILNQCQDCGFVWQVHTLTEKYATELYSAWIDPAKSLEKSLNHNRNYYKSLLDDVFFVSTLFDKKPKQIKVLDFGLGWGNWSSAAISMGMDVFGFELSAEKIEYTRKKGIKVISDLNEYESYFDYVHAEQVLEHLDHPFEAMTVIEKIVKPGGLIRISVPNFPNYSINNESYKAKHDALHPLEHINTFQKKNLHLMAKRLKLEKMGFSQFLKNLMKNPKYCSLFFRKYMGAQLSNSILLKKN</sequence>
<dbReference type="InterPro" id="IPR029063">
    <property type="entry name" value="SAM-dependent_MTases_sf"/>
</dbReference>
<name>A0A2M6K8S8_9BACT</name>
<dbReference type="Pfam" id="PF13489">
    <property type="entry name" value="Methyltransf_23"/>
    <property type="match status" value="1"/>
</dbReference>
<organism evidence="1 2">
    <name type="scientific">Candidatus Falkowbacteria bacterium CG11_big_fil_rev_8_21_14_0_20_39_10</name>
    <dbReference type="NCBI Taxonomy" id="1974570"/>
    <lineage>
        <taxon>Bacteria</taxon>
        <taxon>Candidatus Falkowiibacteriota</taxon>
    </lineage>
</organism>
<comment type="caution">
    <text evidence="1">The sequence shown here is derived from an EMBL/GenBank/DDBJ whole genome shotgun (WGS) entry which is preliminary data.</text>
</comment>
<dbReference type="EMBL" id="PCWW01000060">
    <property type="protein sequence ID" value="PIR13065.1"/>
    <property type="molecule type" value="Genomic_DNA"/>
</dbReference>
<evidence type="ECO:0008006" key="3">
    <source>
        <dbReference type="Google" id="ProtNLM"/>
    </source>
</evidence>
<dbReference type="SUPFAM" id="SSF53335">
    <property type="entry name" value="S-adenosyl-L-methionine-dependent methyltransferases"/>
    <property type="match status" value="1"/>
</dbReference>
<dbReference type="PANTHER" id="PTHR43861">
    <property type="entry name" value="TRANS-ACONITATE 2-METHYLTRANSFERASE-RELATED"/>
    <property type="match status" value="1"/>
</dbReference>
<protein>
    <recommendedName>
        <fullName evidence="3">Methyltransferase type 11</fullName>
    </recommendedName>
</protein>
<dbReference type="Gene3D" id="3.40.50.150">
    <property type="entry name" value="Vaccinia Virus protein VP39"/>
    <property type="match status" value="1"/>
</dbReference>
<dbReference type="Proteomes" id="UP000230869">
    <property type="component" value="Unassembled WGS sequence"/>
</dbReference>
<dbReference type="AlphaFoldDB" id="A0A2M6K8S8"/>
<gene>
    <name evidence="1" type="ORF">COV49_03425</name>
</gene>
<reference evidence="1 2" key="1">
    <citation type="submission" date="2017-09" db="EMBL/GenBank/DDBJ databases">
        <title>Depth-based differentiation of microbial function through sediment-hosted aquifers and enrichment of novel symbionts in the deep terrestrial subsurface.</title>
        <authorList>
            <person name="Probst A.J."/>
            <person name="Ladd B."/>
            <person name="Jarett J.K."/>
            <person name="Geller-Mcgrath D.E."/>
            <person name="Sieber C.M."/>
            <person name="Emerson J.B."/>
            <person name="Anantharaman K."/>
            <person name="Thomas B.C."/>
            <person name="Malmstrom R."/>
            <person name="Stieglmeier M."/>
            <person name="Klingl A."/>
            <person name="Woyke T."/>
            <person name="Ryan C.M."/>
            <person name="Banfield J.F."/>
        </authorList>
    </citation>
    <scope>NUCLEOTIDE SEQUENCE [LARGE SCALE GENOMIC DNA]</scope>
    <source>
        <strain evidence="1">CG11_big_fil_rev_8_21_14_0_20_39_10</strain>
    </source>
</reference>